<proteinExistence type="predicted"/>
<gene>
    <name evidence="1" type="primary">casB</name>
    <name evidence="1" type="ORF">J3U87_27280</name>
</gene>
<name>A0A8A4TRY4_SULCO</name>
<sequence length="181" mass="20931">MNTANRDLTAHVMTVVLKWFGDPSSHRKFARERAELRRAASEDEACACPGFFRLLHMVEAAQVVDGEVRRPSCSLTPYERDTLLRLAMLLSRVRANKDNEPLARQMADDAKGRPKVSELRFRRLLASEGSDAQLRAWRRIIHLLGREINIADLTRVMWTWNAKTRKRLAYDYYAHLPQKKG</sequence>
<dbReference type="KEGG" id="scor:J3U87_27280"/>
<dbReference type="CDD" id="cd09731">
    <property type="entry name" value="Cse2_I-E"/>
    <property type="match status" value="1"/>
</dbReference>
<dbReference type="InterPro" id="IPR013382">
    <property type="entry name" value="CRISPR-assoc_prot_Cse2"/>
</dbReference>
<organism evidence="1 2">
    <name type="scientific">Sulfidibacter corallicola</name>
    <dbReference type="NCBI Taxonomy" id="2818388"/>
    <lineage>
        <taxon>Bacteria</taxon>
        <taxon>Pseudomonadati</taxon>
        <taxon>Acidobacteriota</taxon>
        <taxon>Holophagae</taxon>
        <taxon>Acanthopleuribacterales</taxon>
        <taxon>Acanthopleuribacteraceae</taxon>
        <taxon>Sulfidibacter</taxon>
    </lineage>
</organism>
<dbReference type="Proteomes" id="UP000663929">
    <property type="component" value="Chromosome"/>
</dbReference>
<evidence type="ECO:0000313" key="1">
    <source>
        <dbReference type="EMBL" id="QTD49305.1"/>
    </source>
</evidence>
<dbReference type="AlphaFoldDB" id="A0A8A4TRY4"/>
<dbReference type="NCBIfam" id="TIGR02548">
    <property type="entry name" value="casB_cse2"/>
    <property type="match status" value="1"/>
</dbReference>
<keyword evidence="2" id="KW-1185">Reference proteome</keyword>
<dbReference type="EMBL" id="CP071793">
    <property type="protein sequence ID" value="QTD49305.1"/>
    <property type="molecule type" value="Genomic_DNA"/>
</dbReference>
<dbReference type="Pfam" id="PF09485">
    <property type="entry name" value="CRISPR_Cse2"/>
    <property type="match status" value="1"/>
</dbReference>
<accession>A0A8A4TRY4</accession>
<protein>
    <submittedName>
        <fullName evidence="1">Type I-E CRISPR-associated protein Cse2/CasB</fullName>
    </submittedName>
</protein>
<evidence type="ECO:0000313" key="2">
    <source>
        <dbReference type="Proteomes" id="UP000663929"/>
    </source>
</evidence>
<dbReference type="Gene3D" id="1.10.520.40">
    <property type="entry name" value="CRISPR-associated protein Cse2"/>
    <property type="match status" value="1"/>
</dbReference>
<reference evidence="1" key="1">
    <citation type="submission" date="2021-03" db="EMBL/GenBank/DDBJ databases">
        <title>Acanthopleuribacteraceae sp. M133.</title>
        <authorList>
            <person name="Wang G."/>
        </authorList>
    </citation>
    <scope>NUCLEOTIDE SEQUENCE</scope>
    <source>
        <strain evidence="1">M133</strain>
    </source>
</reference>
<dbReference type="RefSeq" id="WP_237378942.1">
    <property type="nucleotide sequence ID" value="NZ_CP071793.1"/>
</dbReference>
<dbReference type="InterPro" id="IPR038287">
    <property type="entry name" value="Cse2_sf"/>
</dbReference>